<evidence type="ECO:0000313" key="1">
    <source>
        <dbReference type="EMBL" id="HJF65817.1"/>
    </source>
</evidence>
<protein>
    <submittedName>
        <fullName evidence="1">Uncharacterized protein</fullName>
    </submittedName>
</protein>
<sequence length="72" mass="8157">ADGRRFASQFVHTLIDHDILAFTAVRRRFWQRSLFDAAGSTEIARAIAMRAGENNSCCKSNAYGVVLWRILQ</sequence>
<reference evidence="1" key="2">
    <citation type="submission" date="2021-09" db="EMBL/GenBank/DDBJ databases">
        <authorList>
            <person name="Gilroy R."/>
        </authorList>
    </citation>
    <scope>NUCLEOTIDE SEQUENCE</scope>
    <source>
        <strain evidence="1">ChiGjej6B6-11269</strain>
    </source>
</reference>
<dbReference type="EMBL" id="DYWI01000126">
    <property type="protein sequence ID" value="HJF65817.1"/>
    <property type="molecule type" value="Genomic_DNA"/>
</dbReference>
<accession>A0A9D2UXE3</accession>
<dbReference type="Proteomes" id="UP000786989">
    <property type="component" value="Unassembled WGS sequence"/>
</dbReference>
<proteinExistence type="predicted"/>
<comment type="caution">
    <text evidence="1">The sequence shown here is derived from an EMBL/GenBank/DDBJ whole genome shotgun (WGS) entry which is preliminary data.</text>
</comment>
<name>A0A9D2UXE3_9ACTN</name>
<organism evidence="1 2">
    <name type="scientific">Slackia equolifaciens</name>
    <dbReference type="NCBI Taxonomy" id="498718"/>
    <lineage>
        <taxon>Bacteria</taxon>
        <taxon>Bacillati</taxon>
        <taxon>Actinomycetota</taxon>
        <taxon>Coriobacteriia</taxon>
        <taxon>Eggerthellales</taxon>
        <taxon>Eggerthellaceae</taxon>
        <taxon>Slackia</taxon>
    </lineage>
</organism>
<reference evidence="1" key="1">
    <citation type="journal article" date="2021" name="PeerJ">
        <title>Extensive microbial diversity within the chicken gut microbiome revealed by metagenomics and culture.</title>
        <authorList>
            <person name="Gilroy R."/>
            <person name="Ravi A."/>
            <person name="Getino M."/>
            <person name="Pursley I."/>
            <person name="Horton D.L."/>
            <person name="Alikhan N.F."/>
            <person name="Baker D."/>
            <person name="Gharbi K."/>
            <person name="Hall N."/>
            <person name="Watson M."/>
            <person name="Adriaenssens E.M."/>
            <person name="Foster-Nyarko E."/>
            <person name="Jarju S."/>
            <person name="Secka A."/>
            <person name="Antonio M."/>
            <person name="Oren A."/>
            <person name="Chaudhuri R.R."/>
            <person name="La Ragione R."/>
            <person name="Hildebrand F."/>
            <person name="Pallen M.J."/>
        </authorList>
    </citation>
    <scope>NUCLEOTIDE SEQUENCE</scope>
    <source>
        <strain evidence="1">ChiGjej6B6-11269</strain>
    </source>
</reference>
<dbReference type="AlphaFoldDB" id="A0A9D2UXE3"/>
<gene>
    <name evidence="1" type="ORF">K8U77_06865</name>
</gene>
<evidence type="ECO:0000313" key="2">
    <source>
        <dbReference type="Proteomes" id="UP000786989"/>
    </source>
</evidence>
<feature type="non-terminal residue" evidence="1">
    <location>
        <position position="1"/>
    </location>
</feature>